<reference evidence="4" key="1">
    <citation type="journal article" date="2006" name="PLoS Biol.">
        <title>Macronuclear genome sequence of the ciliate Tetrahymena thermophila, a model eukaryote.</title>
        <authorList>
            <person name="Eisen J.A."/>
            <person name="Coyne R.S."/>
            <person name="Wu M."/>
            <person name="Wu D."/>
            <person name="Thiagarajan M."/>
            <person name="Wortman J.R."/>
            <person name="Badger J.H."/>
            <person name="Ren Q."/>
            <person name="Amedeo P."/>
            <person name="Jones K.M."/>
            <person name="Tallon L.J."/>
            <person name="Delcher A.L."/>
            <person name="Salzberg S.L."/>
            <person name="Silva J.C."/>
            <person name="Haas B.J."/>
            <person name="Majoros W.H."/>
            <person name="Farzad M."/>
            <person name="Carlton J.M."/>
            <person name="Smith R.K. Jr."/>
            <person name="Garg J."/>
            <person name="Pearlman R.E."/>
            <person name="Karrer K.M."/>
            <person name="Sun L."/>
            <person name="Manning G."/>
            <person name="Elde N.C."/>
            <person name="Turkewitz A.P."/>
            <person name="Asai D.J."/>
            <person name="Wilkes D.E."/>
            <person name="Wang Y."/>
            <person name="Cai H."/>
            <person name="Collins K."/>
            <person name="Stewart B.A."/>
            <person name="Lee S.R."/>
            <person name="Wilamowska K."/>
            <person name="Weinberg Z."/>
            <person name="Ruzzo W.L."/>
            <person name="Wloga D."/>
            <person name="Gaertig J."/>
            <person name="Frankel J."/>
            <person name="Tsao C.-C."/>
            <person name="Gorovsky M.A."/>
            <person name="Keeling P.J."/>
            <person name="Waller R.F."/>
            <person name="Patron N.J."/>
            <person name="Cherry J.M."/>
            <person name="Stover N.A."/>
            <person name="Krieger C.J."/>
            <person name="del Toro C."/>
            <person name="Ryder H.F."/>
            <person name="Williamson S.C."/>
            <person name="Barbeau R.A."/>
            <person name="Hamilton E.P."/>
            <person name="Orias E."/>
        </authorList>
    </citation>
    <scope>NUCLEOTIDE SEQUENCE [LARGE SCALE GENOMIC DNA]</scope>
    <source>
        <strain evidence="4">SB210</strain>
    </source>
</reference>
<dbReference type="RefSeq" id="XP_001010240.1">
    <property type="nucleotide sequence ID" value="XM_001010240.1"/>
</dbReference>
<dbReference type="KEGG" id="tet:TTHERM_01050410"/>
<feature type="compositionally biased region" description="Low complexity" evidence="2">
    <location>
        <begin position="709"/>
        <end position="719"/>
    </location>
</feature>
<dbReference type="InParanoid" id="Q22XL5"/>
<feature type="coiled-coil region" evidence="1">
    <location>
        <begin position="520"/>
        <end position="617"/>
    </location>
</feature>
<feature type="region of interest" description="Disordered" evidence="2">
    <location>
        <begin position="709"/>
        <end position="729"/>
    </location>
</feature>
<dbReference type="AlphaFoldDB" id="Q22XL5"/>
<evidence type="ECO:0000256" key="1">
    <source>
        <dbReference type="SAM" id="Coils"/>
    </source>
</evidence>
<keyword evidence="1" id="KW-0175">Coiled coil</keyword>
<name>Q22XL5_TETTS</name>
<accession>Q22XL5</accession>
<protein>
    <submittedName>
        <fullName evidence="3">Uncharacterized protein</fullName>
    </submittedName>
</protein>
<feature type="compositionally biased region" description="Polar residues" evidence="2">
    <location>
        <begin position="720"/>
        <end position="729"/>
    </location>
</feature>
<dbReference type="Proteomes" id="UP000009168">
    <property type="component" value="Unassembled WGS sequence"/>
</dbReference>
<dbReference type="GeneID" id="7826486"/>
<proteinExistence type="predicted"/>
<evidence type="ECO:0000313" key="4">
    <source>
        <dbReference type="Proteomes" id="UP000009168"/>
    </source>
</evidence>
<organism evidence="3 4">
    <name type="scientific">Tetrahymena thermophila (strain SB210)</name>
    <dbReference type="NCBI Taxonomy" id="312017"/>
    <lineage>
        <taxon>Eukaryota</taxon>
        <taxon>Sar</taxon>
        <taxon>Alveolata</taxon>
        <taxon>Ciliophora</taxon>
        <taxon>Intramacronucleata</taxon>
        <taxon>Oligohymenophorea</taxon>
        <taxon>Hymenostomatida</taxon>
        <taxon>Tetrahymenina</taxon>
        <taxon>Tetrahymenidae</taxon>
        <taxon>Tetrahymena</taxon>
    </lineage>
</organism>
<feature type="coiled-coil region" evidence="1">
    <location>
        <begin position="93"/>
        <end position="163"/>
    </location>
</feature>
<gene>
    <name evidence="3" type="ORF">TTHERM_01050410</name>
</gene>
<evidence type="ECO:0000313" key="3">
    <source>
        <dbReference type="EMBL" id="EAR89995.1"/>
    </source>
</evidence>
<dbReference type="EMBL" id="GG662806">
    <property type="protein sequence ID" value="EAR89995.1"/>
    <property type="molecule type" value="Genomic_DNA"/>
</dbReference>
<evidence type="ECO:0000256" key="2">
    <source>
        <dbReference type="SAM" id="MobiDB-lite"/>
    </source>
</evidence>
<dbReference type="HOGENOM" id="CLU_380162_0_0_1"/>
<keyword evidence="4" id="KW-1185">Reference proteome</keyword>
<feature type="coiled-coil region" evidence="1">
    <location>
        <begin position="293"/>
        <end position="451"/>
    </location>
</feature>
<sequence>MTEKLKTIPEGISPSSSRYLNTSDQFSPLFDRQVIRDSQILGERIMDANIPQFCQNQSPIHAQSYSYSQYQQQLTLQDLKQSRVHQNVQNNLFQAKNFENNQYEKENEILKQKINEIKEIQQRKRTCSTIQEQKQNENILDQYKQLAVNYNNAQNKILELEKSGKTKSETLNKQKEQITMMSRVLQSNMENLGLEKFIQEVNQESKVNNVELFTEFANIKILVDSQKVENQELELRMEQQVGLINQMRDEIAHLKIQNQESVEFSEKLNTELKTAVDALHLVQEENAKISQDKEALLEYLEELKSTYENVARDKEDLQNTVQKLEDKISQFKDSNQKDIELLKQTIKDQQQSIQDLEREKKTKELQDKHQTQLFNNEIDTLKREKERIQTELNTLSGEKKQLQQNHDQLQQKLDKEKKSSESLIEKLQTREQNLLTSVKNLEEVILKLNKEKDINAQIIGKIKDFVSNKEVIALIEEIANICSEQISIEREKNSINVQIFSIESKMGNKSSAQSVDPETQKSNRRKLEELRDARNQYENNQQILQCKHKALENELAQLLELERNKNMRIQQLEKINNHLKNDLSVIKNEIDMKEISRKNIESAYNILLTDYKRLTQEQKAPGRVKDYLAQSNNGSMSTTMLTRRNNYQSNLNGTCSPSESFRKNNSVQIPYNIYENLDDHSMILNQSQQQGFGSRGSAKSSMIGNMNYNSYNPSNSTTNLANNIKNNDY</sequence>